<keyword evidence="2" id="KW-0413">Isomerase</keyword>
<evidence type="ECO:0000313" key="2">
    <source>
        <dbReference type="EMBL" id="BCT75833.1"/>
    </source>
</evidence>
<dbReference type="InterPro" id="IPR024344">
    <property type="entry name" value="MDMPI_metal-binding"/>
</dbReference>
<dbReference type="InterPro" id="IPR017517">
    <property type="entry name" value="Maleyloyr_isom"/>
</dbReference>
<protein>
    <submittedName>
        <fullName evidence="2">Maleylpyruvate isomerase</fullName>
    </submittedName>
</protein>
<dbReference type="SUPFAM" id="SSF55718">
    <property type="entry name" value="SCP-like"/>
    <property type="match status" value="1"/>
</dbReference>
<dbReference type="Proteomes" id="UP001319861">
    <property type="component" value="Chromosome"/>
</dbReference>
<organism evidence="2 3">
    <name type="scientific">Sinomonas cyclohexanicum</name>
    <name type="common">Corynebacterium cyclohexanicum</name>
    <dbReference type="NCBI Taxonomy" id="322009"/>
    <lineage>
        <taxon>Bacteria</taxon>
        <taxon>Bacillati</taxon>
        <taxon>Actinomycetota</taxon>
        <taxon>Actinomycetes</taxon>
        <taxon>Micrococcales</taxon>
        <taxon>Micrococcaceae</taxon>
        <taxon>Sinomonas</taxon>
    </lineage>
</organism>
<dbReference type="EMBL" id="AP024525">
    <property type="protein sequence ID" value="BCT75833.1"/>
    <property type="molecule type" value="Genomic_DNA"/>
</dbReference>
<sequence>MDTAPSAKSPDNLGLLAGISDAARGIHDELGGFTDDSVAAPSELPGWTRGHVLAHIAGIADALARQAELARRGEQADLYDGGMPARDAAIEAGAHADAAVHRARTGAAVDRALAAFEALDPSEWDTPVRFRRGVVRDAALALWRELVIHRSDLGTGCTQQEWSEDFSQHLVGFLEPRVPEGLAFELRPATGVPFRLGGGSDVVVLEGRLQDLAAWLAGRSVGHGAVRAERDGEAVPLPPLGPWPSAMAVK</sequence>
<gene>
    <name evidence="2" type="ORF">SCMU_16750</name>
</gene>
<evidence type="ECO:0000259" key="1">
    <source>
        <dbReference type="Pfam" id="PF11716"/>
    </source>
</evidence>
<name>A0ABN6FJ09_SINCY</name>
<feature type="domain" description="Mycothiol-dependent maleylpyruvate isomerase metal-binding" evidence="1">
    <location>
        <begin position="22"/>
        <end position="153"/>
    </location>
</feature>
<dbReference type="Gene3D" id="1.20.120.450">
    <property type="entry name" value="dinb family like domain"/>
    <property type="match status" value="1"/>
</dbReference>
<proteinExistence type="predicted"/>
<dbReference type="InterPro" id="IPR034660">
    <property type="entry name" value="DinB/YfiT-like"/>
</dbReference>
<dbReference type="Pfam" id="PF11716">
    <property type="entry name" value="MDMPI_N"/>
    <property type="match status" value="1"/>
</dbReference>
<dbReference type="NCBIfam" id="TIGR03083">
    <property type="entry name" value="maleylpyruvate isomerase family mycothiol-dependent enzyme"/>
    <property type="match status" value="1"/>
</dbReference>
<keyword evidence="3" id="KW-1185">Reference proteome</keyword>
<dbReference type="InterPro" id="IPR036527">
    <property type="entry name" value="SCP2_sterol-bd_dom_sf"/>
</dbReference>
<dbReference type="RefSeq" id="WP_229232530.1">
    <property type="nucleotide sequence ID" value="NZ_AP024525.1"/>
</dbReference>
<dbReference type="GO" id="GO:0016853">
    <property type="term" value="F:isomerase activity"/>
    <property type="evidence" value="ECO:0007669"/>
    <property type="project" value="UniProtKB-KW"/>
</dbReference>
<accession>A0ABN6FJ09</accession>
<dbReference type="SUPFAM" id="SSF109854">
    <property type="entry name" value="DinB/YfiT-like putative metalloenzymes"/>
    <property type="match status" value="1"/>
</dbReference>
<reference evidence="2 3" key="1">
    <citation type="journal article" date="2021" name="J. Biosci. Bioeng.">
        <title>Identification and characterization of a chc gene cluster responsible for the aromatization pathway of cyclohexanecarboxylate degradation in Sinomonas cyclohexanicum ATCC 51369.</title>
        <authorList>
            <person name="Yamamoto T."/>
            <person name="Hasegawa Y."/>
            <person name="Lau P.C.K."/>
            <person name="Iwaki H."/>
        </authorList>
    </citation>
    <scope>NUCLEOTIDE SEQUENCE [LARGE SCALE GENOMIC DNA]</scope>
    <source>
        <strain evidence="2 3">ATCC 51369</strain>
    </source>
</reference>
<evidence type="ECO:0000313" key="3">
    <source>
        <dbReference type="Proteomes" id="UP001319861"/>
    </source>
</evidence>